<name>A0A8C8SIN9_9SAUR</name>
<dbReference type="AlphaFoldDB" id="A0A8C8SIN9"/>
<dbReference type="Gene3D" id="3.80.10.10">
    <property type="entry name" value="Ribonuclease Inhibitor"/>
    <property type="match status" value="1"/>
</dbReference>
<sequence>MAISQKGVKNGVPSLCLSEDGDGWVDSERIKAVGPDRAASEWLLRCGALVRYQGYDKWQQDYNGLPTGPLGKYKIQAIDATESCIMHRGFDYLDGLKHVEEIKLSKCIYIQDECLQRISETESLQKSLLRLMIISCGNVTDKGIIALHKLTVDIPSGSCLGTNSHWPPHSLPPQRKTNPHNPSIYNTLRSLFILTTFLSFHLSVSGVARKGQSPYSAKLLKQHHLVCLFYRSINTDKLVPNR</sequence>
<accession>A0A8C8SIN9</accession>
<protein>
    <submittedName>
        <fullName evidence="1">Distal membrane arm assembly complex 2 like</fullName>
    </submittedName>
</protein>
<proteinExistence type="predicted"/>
<dbReference type="Ensembl" id="ENSPCET00000021036.1">
    <property type="protein sequence ID" value="ENSPCEP00000020342.1"/>
    <property type="gene ID" value="ENSPCEG00000015716.1"/>
</dbReference>
<keyword evidence="2" id="KW-1185">Reference proteome</keyword>
<organism evidence="1 2">
    <name type="scientific">Pelusios castaneus</name>
    <name type="common">West African mud turtle</name>
    <dbReference type="NCBI Taxonomy" id="367368"/>
    <lineage>
        <taxon>Eukaryota</taxon>
        <taxon>Metazoa</taxon>
        <taxon>Chordata</taxon>
        <taxon>Craniata</taxon>
        <taxon>Vertebrata</taxon>
        <taxon>Euteleostomi</taxon>
        <taxon>Archelosauria</taxon>
        <taxon>Testudinata</taxon>
        <taxon>Testudines</taxon>
        <taxon>Pleurodira</taxon>
        <taxon>Pelomedusidae</taxon>
        <taxon>Pelusios</taxon>
    </lineage>
</organism>
<evidence type="ECO:0000313" key="1">
    <source>
        <dbReference type="Ensembl" id="ENSPCEP00000020342.1"/>
    </source>
</evidence>
<dbReference type="InterPro" id="IPR032675">
    <property type="entry name" value="LRR_dom_sf"/>
</dbReference>
<dbReference type="SUPFAM" id="SSF52047">
    <property type="entry name" value="RNI-like"/>
    <property type="match status" value="1"/>
</dbReference>
<reference evidence="1" key="2">
    <citation type="submission" date="2025-09" db="UniProtKB">
        <authorList>
            <consortium name="Ensembl"/>
        </authorList>
    </citation>
    <scope>IDENTIFICATION</scope>
</reference>
<evidence type="ECO:0000313" key="2">
    <source>
        <dbReference type="Proteomes" id="UP000694393"/>
    </source>
</evidence>
<dbReference type="Proteomes" id="UP000694393">
    <property type="component" value="Unplaced"/>
</dbReference>
<reference evidence="1" key="1">
    <citation type="submission" date="2025-08" db="UniProtKB">
        <authorList>
            <consortium name="Ensembl"/>
        </authorList>
    </citation>
    <scope>IDENTIFICATION</scope>
</reference>